<evidence type="ECO:0000259" key="5">
    <source>
        <dbReference type="PROSITE" id="PS50011"/>
    </source>
</evidence>
<feature type="region of interest" description="Disordered" evidence="4">
    <location>
        <begin position="523"/>
        <end position="585"/>
    </location>
</feature>
<keyword evidence="7" id="KW-1185">Reference proteome</keyword>
<dbReference type="InterPro" id="IPR023214">
    <property type="entry name" value="HAD_sf"/>
</dbReference>
<evidence type="ECO:0000313" key="7">
    <source>
        <dbReference type="Proteomes" id="UP001486207"/>
    </source>
</evidence>
<evidence type="ECO:0000256" key="2">
    <source>
        <dbReference type="ARBA" id="ARBA00023015"/>
    </source>
</evidence>
<dbReference type="InterPro" id="IPR011009">
    <property type="entry name" value="Kinase-like_dom_sf"/>
</dbReference>
<dbReference type="SMART" id="SM00220">
    <property type="entry name" value="S_TKc"/>
    <property type="match status" value="1"/>
</dbReference>
<dbReference type="InterPro" id="IPR047738">
    <property type="entry name" value="SAV_2336-like_N"/>
</dbReference>
<keyword evidence="1" id="KW-0902">Two-component regulatory system</keyword>
<dbReference type="Gene3D" id="1.10.510.10">
    <property type="entry name" value="Transferase(Phosphotransferase) domain 1"/>
    <property type="match status" value="1"/>
</dbReference>
<dbReference type="InterPro" id="IPR036412">
    <property type="entry name" value="HAD-like_sf"/>
</dbReference>
<dbReference type="PANTHER" id="PTHR35807:SF1">
    <property type="entry name" value="TRANSCRIPTIONAL REGULATOR REDD"/>
    <property type="match status" value="1"/>
</dbReference>
<dbReference type="PANTHER" id="PTHR35807">
    <property type="entry name" value="TRANSCRIPTIONAL REGULATOR REDD-RELATED"/>
    <property type="match status" value="1"/>
</dbReference>
<evidence type="ECO:0000256" key="3">
    <source>
        <dbReference type="ARBA" id="ARBA00023163"/>
    </source>
</evidence>
<comment type="caution">
    <text evidence="6">The sequence shown here is derived from an EMBL/GenBank/DDBJ whole genome shotgun (WGS) entry which is preliminary data.</text>
</comment>
<feature type="compositionally biased region" description="Gly residues" evidence="4">
    <location>
        <begin position="53"/>
        <end position="64"/>
    </location>
</feature>
<dbReference type="Pfam" id="PF07714">
    <property type="entry name" value="PK_Tyr_Ser-Thr"/>
    <property type="match status" value="1"/>
</dbReference>
<dbReference type="InterPro" id="IPR001245">
    <property type="entry name" value="Ser-Thr/Tyr_kinase_cat_dom"/>
</dbReference>
<proteinExistence type="predicted"/>
<feature type="compositionally biased region" description="Low complexity" evidence="4">
    <location>
        <begin position="80"/>
        <end position="89"/>
    </location>
</feature>
<dbReference type="Gene3D" id="3.40.50.1000">
    <property type="entry name" value="HAD superfamily/HAD-like"/>
    <property type="match status" value="1"/>
</dbReference>
<dbReference type="EMBL" id="JBEPFB010000001">
    <property type="protein sequence ID" value="MER7371594.1"/>
    <property type="molecule type" value="Genomic_DNA"/>
</dbReference>
<feature type="region of interest" description="Disordered" evidence="4">
    <location>
        <begin position="47"/>
        <end position="120"/>
    </location>
</feature>
<feature type="compositionally biased region" description="Basic and acidic residues" evidence="4">
    <location>
        <begin position="576"/>
        <end position="585"/>
    </location>
</feature>
<name>A0ABV1XJ09_9ACTN</name>
<accession>A0ABV1XJ09</accession>
<dbReference type="InterPro" id="IPR000719">
    <property type="entry name" value="Prot_kinase_dom"/>
</dbReference>
<protein>
    <submittedName>
        <fullName evidence="6">SAV_2336 N-terminal domain-related protein</fullName>
    </submittedName>
</protein>
<sequence>MASEGRERAGAVGGSDVARLAAVLAAGAGTGAGGEAGPTSREIAELLWFAGKLGEGSGGEGGAGAPAPPTPPGHTHHDTGTATDFTPDPIAAPPPTPPHDPPPDDRVPLHLPAPNPRGTRPPLLAPAPAMLPHPLALQRALRPLKRKVPSPRVRLLDEHATADRIARLGGRPDVWLPVLRPAPDRWLRLNLVYDTGPTMPVWRPLVRELHTTLAQSGVFRTVTVHRATPDGRAHHVPALADGRTVTLIVSDCMGPQWRPGPAGDRWHRTLRRWAGRMPLAVVQPLPEHLWHTTALPAAPGLLTAPAAAAPSAALTFLPYEDEAQKPPAGAVPLPVLEPAPAWLANWAALVAAPGGGRAPGALAWLPPTPVPPAEPAPDIAELPVSDLVLRFRATASPEAFRIAGHLALANPSLPVMRLVQRALDGSPRPQHLAEIILSGLLTAVAGPPGSYEFRPGVRQLLLRSLPRTARTRTREFLARVGGLIDERAGLAAGEFGAEPGRDAERAFATVRAETVRRLGGEAVGGLVDGTEERPAGETAQPPAGETKGRPSGETADGPVHVTTREPGRGTEPPRATGERRGRLGDDAAEWQDHELVGGRYRLVRQRGANQRVWAAVDVRSDRRVAVHLYGPQAAPQDRFLREAGTLAGLAHPNLASVIDFGVQDSRPYLVAEFVDGVTLAELMQGSGRGISFRVFARLVRDVTRGLDALHERGLVRGQLGWDGLLLRPDGQVVLSRFELGELSEAHSPYSDFTQFRLLLQDLTVDATDDLPFRPALARLADYHSPASAVRQLALSDDSDPAKGDAERLSITLLGPPRIRLAGSSADAPSPEAQALLCMLLLHQGRRVGFAALAEGLWEDPPSTTEALRRCHDLAGELRRFLGPCTLAELADGGYALHLPDDYVDVHHCEQLLGGRTDDMTPRTRYSLIQEALSLFYGDPLDGIPGPAAQATRARLRTLRLTLCATRAELDLELGDFERAATDLAALVREHPEREEFRRLHILALKGTGRVAEAVEAYESYSEVHGSPVDAALHQLYLELRATRERGRLTILFEAPALDQRPDARDTLGRAVTQLLSRGDLASHQFEVLTRDNGYAVLTEPDAFVLPALLRNLPAALMEVADPPPLRVAFWHTPWFTDSNRRVVPDEVQAALDTADTDLLVVVSSYLYEQYADSSATIGTAHFQPLRTGERPGAPLAWYSTPDLPRRVPDEEAQDLVRGPFTTPDTGRLAAPDPGRTAVVLAPSDGSMTVLFPNHPLAQRPPLRTTYYEVDLTVHRSGTVVSLPASAGGSFAATVELSWHVEDPVAFLRGEATDIPDLLLRHVATEASRITRRYPLRRVGAAQQALRTRLRHGPVPGLSVTYSIQLTGEAPPVPGIQHLPPVQQQPSTPPPATALLHNAEVVLLGFDGPLTRPFSRKTARDAALDLLSLVVENRDPEDALAGRPLTSTAVSGEPVHPLEVLRAFADSGLAPLLRERLDQLELRAAAESRSTQGAAELVQALRVAGRPMAVVSNFSAEAVRRHLEHVGLPLRAIFGRGTLLMPDPQCLRLAQGHFMQPARSVLITSTAAEVTAALRLDLPVIGYADSPLTRTDLLEAGCDLIVDSLQPLLDAARSL</sequence>
<dbReference type="InterPro" id="IPR005158">
    <property type="entry name" value="BTAD"/>
</dbReference>
<dbReference type="Proteomes" id="UP001486207">
    <property type="component" value="Unassembled WGS sequence"/>
</dbReference>
<dbReference type="PROSITE" id="PS50011">
    <property type="entry name" value="PROTEIN_KINASE_DOM"/>
    <property type="match status" value="1"/>
</dbReference>
<gene>
    <name evidence="6" type="ORF">ABT384_02900</name>
</gene>
<dbReference type="Gene3D" id="1.10.10.10">
    <property type="entry name" value="Winged helix-like DNA-binding domain superfamily/Winged helix DNA-binding domain"/>
    <property type="match status" value="1"/>
</dbReference>
<dbReference type="InterPro" id="IPR036388">
    <property type="entry name" value="WH-like_DNA-bd_sf"/>
</dbReference>
<dbReference type="Gene3D" id="3.30.200.20">
    <property type="entry name" value="Phosphorylase Kinase, domain 1"/>
    <property type="match status" value="1"/>
</dbReference>
<dbReference type="Gene3D" id="1.25.40.10">
    <property type="entry name" value="Tetratricopeptide repeat domain"/>
    <property type="match status" value="1"/>
</dbReference>
<evidence type="ECO:0000313" key="6">
    <source>
        <dbReference type="EMBL" id="MER7371594.1"/>
    </source>
</evidence>
<dbReference type="Pfam" id="PF03704">
    <property type="entry name" value="BTAD"/>
    <property type="match status" value="1"/>
</dbReference>
<dbReference type="InterPro" id="IPR051677">
    <property type="entry name" value="AfsR-DnrI-RedD_regulator"/>
</dbReference>
<dbReference type="RefSeq" id="WP_190068682.1">
    <property type="nucleotide sequence ID" value="NZ_BNBM01000002.1"/>
</dbReference>
<dbReference type="SUPFAM" id="SSF56784">
    <property type="entry name" value="HAD-like"/>
    <property type="match status" value="1"/>
</dbReference>
<dbReference type="InterPro" id="IPR011990">
    <property type="entry name" value="TPR-like_helical_dom_sf"/>
</dbReference>
<keyword evidence="3" id="KW-0804">Transcription</keyword>
<dbReference type="SMART" id="SM01043">
    <property type="entry name" value="BTAD"/>
    <property type="match status" value="1"/>
</dbReference>
<dbReference type="NCBIfam" id="NF041121">
    <property type="entry name" value="SAV_2336_NTERM"/>
    <property type="match status" value="1"/>
</dbReference>
<dbReference type="SUPFAM" id="SSF48452">
    <property type="entry name" value="TPR-like"/>
    <property type="match status" value="1"/>
</dbReference>
<dbReference type="SUPFAM" id="SSF56112">
    <property type="entry name" value="Protein kinase-like (PK-like)"/>
    <property type="match status" value="1"/>
</dbReference>
<evidence type="ECO:0000256" key="4">
    <source>
        <dbReference type="SAM" id="MobiDB-lite"/>
    </source>
</evidence>
<feature type="compositionally biased region" description="Pro residues" evidence="4">
    <location>
        <begin position="90"/>
        <end position="100"/>
    </location>
</feature>
<evidence type="ECO:0000256" key="1">
    <source>
        <dbReference type="ARBA" id="ARBA00023012"/>
    </source>
</evidence>
<feature type="domain" description="Protein kinase" evidence="5">
    <location>
        <begin position="598"/>
        <end position="858"/>
    </location>
</feature>
<keyword evidence="2" id="KW-0805">Transcription regulation</keyword>
<reference evidence="6 7" key="1">
    <citation type="submission" date="2024-06" db="EMBL/GenBank/DDBJ databases">
        <title>The Natural Products Discovery Center: Release of the First 8490 Sequenced Strains for Exploring Actinobacteria Biosynthetic Diversity.</title>
        <authorList>
            <person name="Kalkreuter E."/>
            <person name="Kautsar S.A."/>
            <person name="Yang D."/>
            <person name="Bader C.D."/>
            <person name="Teijaro C.N."/>
            <person name="Fluegel L."/>
            <person name="Davis C.M."/>
            <person name="Simpson J.R."/>
            <person name="Lauterbach L."/>
            <person name="Steele A.D."/>
            <person name="Gui C."/>
            <person name="Meng S."/>
            <person name="Li G."/>
            <person name="Viehrig K."/>
            <person name="Ye F."/>
            <person name="Su P."/>
            <person name="Kiefer A.F."/>
            <person name="Nichols A."/>
            <person name="Cepeda A.J."/>
            <person name="Yan W."/>
            <person name="Fan B."/>
            <person name="Jiang Y."/>
            <person name="Adhikari A."/>
            <person name="Zheng C.-J."/>
            <person name="Schuster L."/>
            <person name="Cowan T.M."/>
            <person name="Smanski M.J."/>
            <person name="Chevrette M.G."/>
            <person name="De Carvalho L.P.S."/>
            <person name="Shen B."/>
        </authorList>
    </citation>
    <scope>NUCLEOTIDE SEQUENCE [LARGE SCALE GENOMIC DNA]</scope>
    <source>
        <strain evidence="6 7">NPDC000155</strain>
    </source>
</reference>
<organism evidence="6 7">
    <name type="scientific">Streptomyces lanatus</name>
    <dbReference type="NCBI Taxonomy" id="66900"/>
    <lineage>
        <taxon>Bacteria</taxon>
        <taxon>Bacillati</taxon>
        <taxon>Actinomycetota</taxon>
        <taxon>Actinomycetes</taxon>
        <taxon>Kitasatosporales</taxon>
        <taxon>Streptomycetaceae</taxon>
        <taxon>Streptomyces</taxon>
    </lineage>
</organism>